<dbReference type="AlphaFoldDB" id="A0A9P7YU87"/>
<reference evidence="1" key="1">
    <citation type="journal article" date="2021" name="IMA Fungus">
        <title>Genomic characterization of three marine fungi, including Emericellopsis atlantica sp. nov. with signatures of a generalist lifestyle and marine biomass degradation.</title>
        <authorList>
            <person name="Hagestad O.C."/>
            <person name="Hou L."/>
            <person name="Andersen J.H."/>
            <person name="Hansen E.H."/>
            <person name="Altermark B."/>
            <person name="Li C."/>
            <person name="Kuhnert E."/>
            <person name="Cox R.J."/>
            <person name="Crous P.W."/>
            <person name="Spatafora J.W."/>
            <person name="Lail K."/>
            <person name="Amirebrahimi M."/>
            <person name="Lipzen A."/>
            <person name="Pangilinan J."/>
            <person name="Andreopoulos W."/>
            <person name="Hayes R.D."/>
            <person name="Ng V."/>
            <person name="Grigoriev I.V."/>
            <person name="Jackson S.A."/>
            <person name="Sutton T.D.S."/>
            <person name="Dobson A.D.W."/>
            <person name="Rama T."/>
        </authorList>
    </citation>
    <scope>NUCLEOTIDE SEQUENCE</scope>
    <source>
        <strain evidence="1">TRa018bII</strain>
    </source>
</reference>
<evidence type="ECO:0000313" key="1">
    <source>
        <dbReference type="EMBL" id="KAG9239756.1"/>
    </source>
</evidence>
<dbReference type="Proteomes" id="UP000824998">
    <property type="component" value="Unassembled WGS sequence"/>
</dbReference>
<evidence type="ECO:0000313" key="2">
    <source>
        <dbReference type="Proteomes" id="UP000824998"/>
    </source>
</evidence>
<dbReference type="EMBL" id="MU251356">
    <property type="protein sequence ID" value="KAG9239756.1"/>
    <property type="molecule type" value="Genomic_DNA"/>
</dbReference>
<keyword evidence="2" id="KW-1185">Reference proteome</keyword>
<accession>A0A9P7YU87</accession>
<sequence length="286" mass="32397">MQGTRRGRRQALNQSVPILKMQILWLDVRYATALIGTEKTDDGHPWFTCSRWKRQNAASGLGDPVILARKLGEVGMLRCEVLLTCELVSSWGWGDEKVRITAVLPRTPPFPGSSRVELNSKRTVSPARSDGSWIMDHGSDEIKYEASDSFMVRRLRREDITSNPCCRIDDVRAYRDSWRLGSLRILKLLLRFFCTDWTPESDDSIVPGNMDETACQTASLEDAEVRVQAMVQYTDIDPDPASKTEGVRMVFLDLQMVMFVWILLGLCASEDWTSLAASDLWQEDGN</sequence>
<gene>
    <name evidence="1" type="ORF">BJ875DRAFT_436266</name>
</gene>
<comment type="caution">
    <text evidence="1">The sequence shown here is derived from an EMBL/GenBank/DDBJ whole genome shotgun (WGS) entry which is preliminary data.</text>
</comment>
<protein>
    <submittedName>
        <fullName evidence="1">Uncharacterized protein</fullName>
    </submittedName>
</protein>
<organism evidence="1 2">
    <name type="scientific">Amylocarpus encephaloides</name>
    <dbReference type="NCBI Taxonomy" id="45428"/>
    <lineage>
        <taxon>Eukaryota</taxon>
        <taxon>Fungi</taxon>
        <taxon>Dikarya</taxon>
        <taxon>Ascomycota</taxon>
        <taxon>Pezizomycotina</taxon>
        <taxon>Leotiomycetes</taxon>
        <taxon>Helotiales</taxon>
        <taxon>Helotiales incertae sedis</taxon>
        <taxon>Amylocarpus</taxon>
    </lineage>
</organism>
<proteinExistence type="predicted"/>
<name>A0A9P7YU87_9HELO</name>